<dbReference type="InterPro" id="IPR000192">
    <property type="entry name" value="Aminotrans_V_dom"/>
</dbReference>
<dbReference type="GO" id="GO:0031071">
    <property type="term" value="F:cysteine desulfurase activity"/>
    <property type="evidence" value="ECO:0007669"/>
    <property type="project" value="UniProtKB-UniRule"/>
</dbReference>
<dbReference type="PANTHER" id="PTHR43586:SF8">
    <property type="entry name" value="CYSTEINE DESULFURASE 1, CHLOROPLASTIC"/>
    <property type="match status" value="1"/>
</dbReference>
<gene>
    <name evidence="10" type="primary">sufS</name>
    <name evidence="10" type="ORF">HMPREF0077_1763</name>
</gene>
<dbReference type="CDD" id="cd06453">
    <property type="entry name" value="SufS_like"/>
    <property type="match status" value="1"/>
</dbReference>
<comment type="catalytic activity">
    <reaction evidence="6 8">
        <text>(sulfur carrier)-H + L-cysteine = (sulfur carrier)-SH + L-alanine</text>
        <dbReference type="Rhea" id="RHEA:43892"/>
        <dbReference type="Rhea" id="RHEA-COMP:14737"/>
        <dbReference type="Rhea" id="RHEA-COMP:14739"/>
        <dbReference type="ChEBI" id="CHEBI:29917"/>
        <dbReference type="ChEBI" id="CHEBI:35235"/>
        <dbReference type="ChEBI" id="CHEBI:57972"/>
        <dbReference type="ChEBI" id="CHEBI:64428"/>
        <dbReference type="EC" id="2.8.1.7"/>
    </reaction>
</comment>
<dbReference type="InterPro" id="IPR020578">
    <property type="entry name" value="Aminotrans_V_PyrdxlP_BS"/>
</dbReference>
<evidence type="ECO:0000256" key="5">
    <source>
        <dbReference type="ARBA" id="ARBA00022898"/>
    </source>
</evidence>
<name>C2CJV3_9FIRM</name>
<reference evidence="10 11" key="1">
    <citation type="submission" date="2009-01" db="EMBL/GenBank/DDBJ databases">
        <authorList>
            <person name="Qin X."/>
            <person name="Bachman B."/>
            <person name="Battles P."/>
            <person name="Bell A."/>
            <person name="Bess C."/>
            <person name="Bickham C."/>
            <person name="Chaboub L."/>
            <person name="Chen D."/>
            <person name="Coyle M."/>
            <person name="Deiros D.R."/>
            <person name="Dinh H."/>
            <person name="Forbes L."/>
            <person name="Fowler G."/>
            <person name="Francisco L."/>
            <person name="Fu Q."/>
            <person name="Gubbala S."/>
            <person name="Hale W."/>
            <person name="Han Y."/>
            <person name="Hemphill L."/>
            <person name="Highlander S.K."/>
            <person name="Hirani K."/>
            <person name="Hogues M."/>
            <person name="Jackson L."/>
            <person name="Jakkamsetti A."/>
            <person name="Javaid M."/>
            <person name="Jiang H."/>
            <person name="Korchina V."/>
            <person name="Kovar C."/>
            <person name="Lara F."/>
            <person name="Lee S."/>
            <person name="Mata R."/>
            <person name="Mathew T."/>
            <person name="Moen C."/>
            <person name="Morales K."/>
            <person name="Munidasa M."/>
            <person name="Nazareth L."/>
            <person name="Ngo R."/>
            <person name="Nguyen L."/>
            <person name="Okwuonu G."/>
            <person name="Ongeri F."/>
            <person name="Patil S."/>
            <person name="Petrosino J."/>
            <person name="Pham C."/>
            <person name="Pham P."/>
            <person name="Pu L.-L."/>
            <person name="Puazo M."/>
            <person name="Raj R."/>
            <person name="Reid J."/>
            <person name="Rouhana J."/>
            <person name="Saada N."/>
            <person name="Shang Y."/>
            <person name="Simmons D."/>
            <person name="Thornton R."/>
            <person name="Warren J."/>
            <person name="Weissenberger G."/>
            <person name="Zhang J."/>
            <person name="Zhang L."/>
            <person name="Zhou C."/>
            <person name="Zhu D."/>
            <person name="Muzny D."/>
            <person name="Worley K."/>
            <person name="Gibbs R."/>
        </authorList>
    </citation>
    <scope>NUCLEOTIDE SEQUENCE [LARGE SCALE GENOMIC DNA]</scope>
    <source>
        <strain evidence="10 11">ATCC 35098</strain>
    </source>
</reference>
<dbReference type="InterPro" id="IPR010970">
    <property type="entry name" value="Cys_dSase_SufS"/>
</dbReference>
<dbReference type="PROSITE" id="PS00595">
    <property type="entry name" value="AA_TRANSFER_CLASS_5"/>
    <property type="match status" value="1"/>
</dbReference>
<dbReference type="Gene3D" id="3.40.640.10">
    <property type="entry name" value="Type I PLP-dependent aspartate aminotransferase-like (Major domain)"/>
    <property type="match status" value="1"/>
</dbReference>
<sequence length="407" mass="45506">MIDVEKIRADFPYLDSEKVGKKVIYLDTGATSQKPTCVIDAVDQYYRYSNANPHRGAHYLSWKATEAYEETREVVKNFIGAKSAREIVFTRSTTESLNLLAYSYGLNKLKKDDEILITILDHHANLVPWQMVAKKTGARLVYAYLKDDYSLDYDDLKSKITDKTKIVSVTGASNVTGELIDSKLITKWAHEVGAISIVDGAQLIPHVKTNVRDIDCDFLAFSGHKMFSPMGIGVLYGKYELLEDLEPFNYGGDMIEYVYEQESSFEQAPLKFEAGTPNVGGVLGLRAAIDYVEKIGMDEILAYEHELTSYAYDLIKDISNIKIFYPKNGRAGSVISFAFTDIHPHDIATILDSKGIAVRSGHHCAMPLHGYLGISATARASFSIYNTKEEAEIFAKELKNVRKVMGL</sequence>
<dbReference type="AlphaFoldDB" id="C2CJV3"/>
<dbReference type="RefSeq" id="WP_004836655.1">
    <property type="nucleotide sequence ID" value="NZ_GG666296.1"/>
</dbReference>
<dbReference type="Proteomes" id="UP000003744">
    <property type="component" value="Unassembled WGS sequence"/>
</dbReference>
<comment type="function">
    <text evidence="8">Catalyzes the removal of elemental sulfur and selenium atoms from L-cysteine, L-cystine, L-selenocysteine, and L-selenocystine to produce L-alanine.</text>
</comment>
<evidence type="ECO:0000259" key="9">
    <source>
        <dbReference type="Pfam" id="PF00266"/>
    </source>
</evidence>
<evidence type="ECO:0000256" key="2">
    <source>
        <dbReference type="ARBA" id="ARBA00010447"/>
    </source>
</evidence>
<evidence type="ECO:0000313" key="10">
    <source>
        <dbReference type="EMBL" id="EEI82250.1"/>
    </source>
</evidence>
<keyword evidence="5 8" id="KW-0663">Pyridoxal phosphate</keyword>
<dbReference type="InterPro" id="IPR015424">
    <property type="entry name" value="PyrdxlP-dep_Trfase"/>
</dbReference>
<dbReference type="Gene3D" id="3.90.1150.10">
    <property type="entry name" value="Aspartate Aminotransferase, domain 1"/>
    <property type="match status" value="1"/>
</dbReference>
<dbReference type="eggNOG" id="COG0520">
    <property type="taxonomic scope" value="Bacteria"/>
</dbReference>
<evidence type="ECO:0000256" key="1">
    <source>
        <dbReference type="ARBA" id="ARBA00001933"/>
    </source>
</evidence>
<keyword evidence="4 8" id="KW-0808">Transferase</keyword>
<evidence type="ECO:0000256" key="7">
    <source>
        <dbReference type="RuleBase" id="RU004504"/>
    </source>
</evidence>
<feature type="domain" description="Aminotransferase class V" evidence="9">
    <location>
        <begin position="24"/>
        <end position="393"/>
    </location>
</feature>
<comment type="caution">
    <text evidence="10">The sequence shown here is derived from an EMBL/GenBank/DDBJ whole genome shotgun (WGS) entry which is preliminary data.</text>
</comment>
<comment type="cofactor">
    <cofactor evidence="1 7">
        <name>pyridoxal 5'-phosphate</name>
        <dbReference type="ChEBI" id="CHEBI:597326"/>
    </cofactor>
</comment>
<dbReference type="SUPFAM" id="SSF53383">
    <property type="entry name" value="PLP-dependent transferases"/>
    <property type="match status" value="1"/>
</dbReference>
<dbReference type="EMBL" id="ACGC01000115">
    <property type="protein sequence ID" value="EEI82250.1"/>
    <property type="molecule type" value="Genomic_DNA"/>
</dbReference>
<evidence type="ECO:0000256" key="4">
    <source>
        <dbReference type="ARBA" id="ARBA00022679"/>
    </source>
</evidence>
<dbReference type="InterPro" id="IPR015421">
    <property type="entry name" value="PyrdxlP-dep_Trfase_major"/>
</dbReference>
<dbReference type="NCBIfam" id="TIGR01979">
    <property type="entry name" value="sufS"/>
    <property type="match status" value="1"/>
</dbReference>
<proteinExistence type="inferred from homology"/>
<dbReference type="HOGENOM" id="CLU_003433_2_5_9"/>
<evidence type="ECO:0000256" key="3">
    <source>
        <dbReference type="ARBA" id="ARBA00012239"/>
    </source>
</evidence>
<dbReference type="PANTHER" id="PTHR43586">
    <property type="entry name" value="CYSTEINE DESULFURASE"/>
    <property type="match status" value="1"/>
</dbReference>
<dbReference type="Pfam" id="PF00266">
    <property type="entry name" value="Aminotran_5"/>
    <property type="match status" value="1"/>
</dbReference>
<evidence type="ECO:0000256" key="6">
    <source>
        <dbReference type="ARBA" id="ARBA00050776"/>
    </source>
</evidence>
<protein>
    <recommendedName>
        <fullName evidence="3 8">Cysteine desulfurase</fullName>
        <ecNumber evidence="3 8">2.8.1.7</ecNumber>
    </recommendedName>
</protein>
<dbReference type="GO" id="GO:0030170">
    <property type="term" value="F:pyridoxal phosphate binding"/>
    <property type="evidence" value="ECO:0007669"/>
    <property type="project" value="UniProtKB-UniRule"/>
</dbReference>
<evidence type="ECO:0000313" key="11">
    <source>
        <dbReference type="Proteomes" id="UP000003744"/>
    </source>
</evidence>
<organism evidence="10 11">
    <name type="scientific">Anaerococcus tetradius ATCC 35098</name>
    <dbReference type="NCBI Taxonomy" id="525255"/>
    <lineage>
        <taxon>Bacteria</taxon>
        <taxon>Bacillati</taxon>
        <taxon>Bacillota</taxon>
        <taxon>Tissierellia</taxon>
        <taxon>Tissierellales</taxon>
        <taxon>Peptoniphilaceae</taxon>
        <taxon>Anaerococcus</taxon>
    </lineage>
</organism>
<evidence type="ECO:0000256" key="8">
    <source>
        <dbReference type="RuleBase" id="RU004506"/>
    </source>
</evidence>
<accession>C2CJV3</accession>
<dbReference type="GO" id="GO:0006534">
    <property type="term" value="P:cysteine metabolic process"/>
    <property type="evidence" value="ECO:0007669"/>
    <property type="project" value="UniProtKB-UniRule"/>
</dbReference>
<dbReference type="EC" id="2.8.1.7" evidence="3 8"/>
<dbReference type="InterPro" id="IPR015422">
    <property type="entry name" value="PyrdxlP-dep_Trfase_small"/>
</dbReference>
<comment type="similarity">
    <text evidence="2 8">Belongs to the class-V pyridoxal-phosphate-dependent aminotransferase family. Csd subfamily.</text>
</comment>